<organism evidence="7 8">
    <name type="scientific">Ruegeria pomeroyi (strain ATCC 700808 / DSM 15171 / DSS-3)</name>
    <name type="common">Silicibacter pomeroyi</name>
    <dbReference type="NCBI Taxonomy" id="246200"/>
    <lineage>
        <taxon>Bacteria</taxon>
        <taxon>Pseudomonadati</taxon>
        <taxon>Pseudomonadota</taxon>
        <taxon>Alphaproteobacteria</taxon>
        <taxon>Rhodobacterales</taxon>
        <taxon>Roseobacteraceae</taxon>
        <taxon>Ruegeria</taxon>
    </lineage>
</organism>
<evidence type="ECO:0000256" key="4">
    <source>
        <dbReference type="PROSITE-ProRule" id="PRU00354"/>
    </source>
</evidence>
<feature type="transmembrane region" description="Helical" evidence="5">
    <location>
        <begin position="181"/>
        <end position="199"/>
    </location>
</feature>
<keyword evidence="5" id="KW-1133">Transmembrane helix</keyword>
<evidence type="ECO:0000313" key="7">
    <source>
        <dbReference type="EMBL" id="AAV95286.1"/>
    </source>
</evidence>
<evidence type="ECO:0000313" key="8">
    <source>
        <dbReference type="Proteomes" id="UP000001023"/>
    </source>
</evidence>
<feature type="transmembrane region" description="Helical" evidence="5">
    <location>
        <begin position="206"/>
        <end position="226"/>
    </location>
</feature>
<protein>
    <submittedName>
        <fullName evidence="7">Membrane protein, putative</fullName>
    </submittedName>
</protein>
<reference evidence="7 8" key="2">
    <citation type="journal article" date="2014" name="Stand. Genomic Sci.">
        <title>An updated genome annotation for the model marine bacterium Ruegeria pomeroyi DSS-3.</title>
        <authorList>
            <person name="Rivers A.R."/>
            <person name="Smith C.B."/>
            <person name="Moran M.A."/>
        </authorList>
    </citation>
    <scope>GENOME REANNOTATION</scope>
    <source>
        <strain evidence="8">ATCC 700808 / DSM 15171 / DSS-3</strain>
    </source>
</reference>
<dbReference type="EMBL" id="CP000031">
    <property type="protein sequence ID" value="AAV95286.1"/>
    <property type="molecule type" value="Genomic_DNA"/>
</dbReference>
<reference evidence="7 8" key="1">
    <citation type="journal article" date="2004" name="Nature">
        <title>Genome sequence of Silicibacter pomeroyi reveals adaptations to the marine environment.</title>
        <authorList>
            <person name="Moran M.A."/>
            <person name="Buchan A."/>
            <person name="Gonzalez J.M."/>
            <person name="Heidelberg J.F."/>
            <person name="Whitman W.B."/>
            <person name="Kiene R.P."/>
            <person name="Henriksen J.R."/>
            <person name="King G.M."/>
            <person name="Belas R."/>
            <person name="Fuqua C."/>
            <person name="Brinkac L."/>
            <person name="Lewis M."/>
            <person name="Johri S."/>
            <person name="Weaver B."/>
            <person name="Pai G."/>
            <person name="Eisen J.A."/>
            <person name="Rahe E."/>
            <person name="Sheldon W.M."/>
            <person name="Ye W."/>
            <person name="Miller T.R."/>
            <person name="Carlton J."/>
            <person name="Rasko D.A."/>
            <person name="Paulsen I.T."/>
            <person name="Ren Q."/>
            <person name="Daugherty S.C."/>
            <person name="Deboy R.T."/>
            <person name="Dodson R.J."/>
            <person name="Durkin A.S."/>
            <person name="Madupu R."/>
            <person name="Nelson W.C."/>
            <person name="Sullivan S.A."/>
            <person name="Rosovitz M.J."/>
            <person name="Haft D.H."/>
            <person name="Selengut J."/>
            <person name="Ward N."/>
        </authorList>
    </citation>
    <scope>NUCLEOTIDE SEQUENCE [LARGE SCALE GENOMIC DNA]</scope>
    <source>
        <strain evidence="8">ATCC 700808 / DSM 15171 / DSS-3</strain>
    </source>
</reference>
<keyword evidence="2 4" id="KW-0808">Transferase</keyword>
<dbReference type="CDD" id="cd02440">
    <property type="entry name" value="AdoMet_MTases"/>
    <property type="match status" value="1"/>
</dbReference>
<dbReference type="PANTHER" id="PTHR43317">
    <property type="entry name" value="THERMOSPERMINE SYNTHASE ACAULIS5"/>
    <property type="match status" value="1"/>
</dbReference>
<feature type="transmembrane region" description="Helical" evidence="5">
    <location>
        <begin position="80"/>
        <end position="100"/>
    </location>
</feature>
<dbReference type="InterPro" id="IPR030374">
    <property type="entry name" value="PABS"/>
</dbReference>
<dbReference type="GO" id="GO:0006596">
    <property type="term" value="P:polyamine biosynthetic process"/>
    <property type="evidence" value="ECO:0007669"/>
    <property type="project" value="UniProtKB-UniRule"/>
</dbReference>
<dbReference type="Gene3D" id="3.40.50.150">
    <property type="entry name" value="Vaccinia Virus protein VP39"/>
    <property type="match status" value="1"/>
</dbReference>
<dbReference type="PANTHER" id="PTHR43317:SF1">
    <property type="entry name" value="THERMOSPERMINE SYNTHASE ACAULIS5"/>
    <property type="match status" value="1"/>
</dbReference>
<feature type="transmembrane region" description="Helical" evidence="5">
    <location>
        <begin position="46"/>
        <end position="68"/>
    </location>
</feature>
<keyword evidence="8" id="KW-1185">Reference proteome</keyword>
<comment type="similarity">
    <text evidence="1">Belongs to the spermidine/spermine synthase family.</text>
</comment>
<keyword evidence="3 4" id="KW-0620">Polyamine biosynthesis</keyword>
<dbReference type="Proteomes" id="UP000001023">
    <property type="component" value="Chromosome"/>
</dbReference>
<dbReference type="InterPro" id="IPR029063">
    <property type="entry name" value="SAM-dependent_MTases_sf"/>
</dbReference>
<keyword evidence="5" id="KW-0812">Transmembrane</keyword>
<dbReference type="STRING" id="246200.SPO2013"/>
<evidence type="ECO:0000256" key="1">
    <source>
        <dbReference type="ARBA" id="ARBA00007867"/>
    </source>
</evidence>
<dbReference type="PROSITE" id="PS51006">
    <property type="entry name" value="PABS_2"/>
    <property type="match status" value="1"/>
</dbReference>
<proteinExistence type="inferred from homology"/>
<dbReference type="NCBIfam" id="NF037959">
    <property type="entry name" value="MFS_SpdSyn"/>
    <property type="match status" value="1"/>
</dbReference>
<keyword evidence="5" id="KW-0472">Membrane</keyword>
<name>Q5LRW0_RUEPO</name>
<feature type="domain" description="PABS" evidence="6">
    <location>
        <begin position="321"/>
        <end position="446"/>
    </location>
</feature>
<feature type="active site" description="Proton acceptor" evidence="4">
    <location>
        <position position="366"/>
    </location>
</feature>
<evidence type="ECO:0000256" key="3">
    <source>
        <dbReference type="ARBA" id="ARBA00023115"/>
    </source>
</evidence>
<dbReference type="KEGG" id="sil:SPO2013"/>
<dbReference type="AlphaFoldDB" id="Q5LRW0"/>
<gene>
    <name evidence="7" type="ordered locus">SPO2013</name>
</gene>
<dbReference type="eggNOG" id="COG0421">
    <property type="taxonomic scope" value="Bacteria"/>
</dbReference>
<feature type="transmembrane region" description="Helical" evidence="5">
    <location>
        <begin position="112"/>
        <end position="140"/>
    </location>
</feature>
<dbReference type="InterPro" id="IPR036259">
    <property type="entry name" value="MFS_trans_sf"/>
</dbReference>
<dbReference type="HOGENOM" id="CLU_008530_1_0_5"/>
<dbReference type="SUPFAM" id="SSF53335">
    <property type="entry name" value="S-adenosyl-L-methionine-dependent methyltransferases"/>
    <property type="match status" value="1"/>
</dbReference>
<dbReference type="SUPFAM" id="SSF103473">
    <property type="entry name" value="MFS general substrate transporter"/>
    <property type="match status" value="1"/>
</dbReference>
<evidence type="ECO:0000256" key="5">
    <source>
        <dbReference type="SAM" id="Phobius"/>
    </source>
</evidence>
<evidence type="ECO:0000256" key="2">
    <source>
        <dbReference type="ARBA" id="ARBA00022679"/>
    </source>
</evidence>
<dbReference type="PaxDb" id="246200-SPO2013"/>
<sequence length="498" mass="53176">MQAMARPPSLLLLILLQVIVSAASLVVEIVAGRMLAPYVGMSLYTWTSVIAVVLAGFSLGHWVGGLLAERPAERALRLTGWTLVAAALTTAAAALLLRSLSGPVLELVEHPVWGIAVLTLAVFFLPSCFAGVPAPVLAALSVQGGQGAGRALGAMFAAGAIGAIAGTLLAGFVFISWLGSSLTLMTVTAVYALSALLCFRLAGGRWLAPLLALGLILTLAVAALAAPDPCTRESRYYCIRVIELGPQEAPERLMVIDHLGHGISARDAPLTMYTDHAAMLDALARIRAPRPDFSAFFIGGGSYSIPRAFALRGTGPRVVAEIDPEVTRIAAEQFWFDPASAEILHEDARRALLTRPERRYDVILGDAFTDVAVPAHLVTHEFFDLVRDRLTPEGSYLMNVIDYRDRLQALAALVHTLRAVFPMVEVWTSTTPPPPGERAVFVLVAGNSPTSHSRFVTRAPNPTEYGALDPDWVARLAATGTLLSDDFAPIDRLIGRPD</sequence>
<dbReference type="GO" id="GO:0010487">
    <property type="term" value="F:thermospermine synthase activity"/>
    <property type="evidence" value="ECO:0007669"/>
    <property type="project" value="TreeGrafter"/>
</dbReference>
<accession>Q5LRW0</accession>
<evidence type="ECO:0000259" key="6">
    <source>
        <dbReference type="PROSITE" id="PS51006"/>
    </source>
</evidence>
<feature type="transmembrane region" description="Helical" evidence="5">
    <location>
        <begin position="152"/>
        <end position="175"/>
    </location>
</feature>